<feature type="domain" description="YgjP-like metallopeptidase" evidence="1">
    <location>
        <begin position="16"/>
        <end position="218"/>
    </location>
</feature>
<dbReference type="AlphaFoldDB" id="B3T1V4"/>
<name>B3T1V4_9ZZZZ</name>
<organism evidence="2">
    <name type="scientific">uncultured marine microorganism HF4000_097M14</name>
    <dbReference type="NCBI Taxonomy" id="455520"/>
    <lineage>
        <taxon>unclassified sequences</taxon>
        <taxon>environmental samples</taxon>
    </lineage>
</organism>
<gene>
    <name evidence="2" type="ORF">ALOHA_HF4000097M14ctg1g6</name>
</gene>
<dbReference type="InterPro" id="IPR053136">
    <property type="entry name" value="UTP_pyrophosphatase-like"/>
</dbReference>
<dbReference type="PANTHER" id="PTHR30399">
    <property type="entry name" value="UNCHARACTERIZED PROTEIN YGJP"/>
    <property type="match status" value="1"/>
</dbReference>
<sequence>MENNIAINVHRTDRLKTVSIQVSRGKIKISVPKNLEQFKIDKILKSKSKWIKKKLFLQSKITSFRNKEYVSGEDFLYLGRHYRLKIIIGQKYNTEFKDDYLKVTVKNKSNTQKIKRLIKKWYLEKAQLHLNKMTLDLSKELGVDFHSVKVRNYNSRWGSCSSTGKIFYNWRIIMAPAKIINYVILHELVHLKEHNHSKRFWKLLKSYYSDLDYAKQWLVYNGRTLTI</sequence>
<dbReference type="InterPro" id="IPR002725">
    <property type="entry name" value="YgjP-like_metallopeptidase"/>
</dbReference>
<protein>
    <recommendedName>
        <fullName evidence="1">YgjP-like metallopeptidase domain-containing protein</fullName>
    </recommendedName>
</protein>
<accession>B3T1V4</accession>
<dbReference type="EMBL" id="EU016579">
    <property type="protein sequence ID" value="ABZ06563.1"/>
    <property type="molecule type" value="Genomic_DNA"/>
</dbReference>
<proteinExistence type="predicted"/>
<dbReference type="PANTHER" id="PTHR30399:SF1">
    <property type="entry name" value="UTP PYROPHOSPHATASE"/>
    <property type="match status" value="1"/>
</dbReference>
<dbReference type="Gene3D" id="3.30.2010.10">
    <property type="entry name" value="Metalloproteases ('zincins'), catalytic domain"/>
    <property type="match status" value="1"/>
</dbReference>
<reference evidence="2" key="1">
    <citation type="journal article" date="2008" name="ISME J.">
        <title>Genomic patterns of recombination, clonal divergence and environment in marine microbial populations.</title>
        <authorList>
            <person name="Konstantinidis K.T."/>
            <person name="Delong E.F."/>
        </authorList>
    </citation>
    <scope>NUCLEOTIDE SEQUENCE</scope>
</reference>
<dbReference type="Pfam" id="PF01863">
    <property type="entry name" value="YgjP-like"/>
    <property type="match status" value="1"/>
</dbReference>
<evidence type="ECO:0000313" key="2">
    <source>
        <dbReference type="EMBL" id="ABZ06563.1"/>
    </source>
</evidence>
<dbReference type="CDD" id="cd07344">
    <property type="entry name" value="M48_yhfN_like"/>
    <property type="match status" value="1"/>
</dbReference>
<evidence type="ECO:0000259" key="1">
    <source>
        <dbReference type="Pfam" id="PF01863"/>
    </source>
</evidence>